<dbReference type="Gene3D" id="3.40.50.2300">
    <property type="match status" value="1"/>
</dbReference>
<evidence type="ECO:0000256" key="1">
    <source>
        <dbReference type="PROSITE-ProRule" id="PRU00169"/>
    </source>
</evidence>
<evidence type="ECO:0000313" key="3">
    <source>
        <dbReference type="EMBL" id="MBB5697865.1"/>
    </source>
</evidence>
<dbReference type="Proteomes" id="UP000557739">
    <property type="component" value="Unassembled WGS sequence"/>
</dbReference>
<comment type="caution">
    <text evidence="3">The sequence shown here is derived from an EMBL/GenBank/DDBJ whole genome shotgun (WGS) entry which is preliminary data.</text>
</comment>
<dbReference type="PROSITE" id="PS50110">
    <property type="entry name" value="RESPONSE_REGULATORY"/>
    <property type="match status" value="1"/>
</dbReference>
<keyword evidence="4" id="KW-1185">Reference proteome</keyword>
<keyword evidence="1" id="KW-0597">Phosphoprotein</keyword>
<sequence length="139" mass="14433">MTAKTRLREPARPILAGAAILVVEDEFYLAFELKAAVERAGGIVAGPFADAASAIAHLVEARIDGAVVDVNLGSGISTLVADALIERAVPFLLLTGYDAAALPDRFGGVERIEKPADPCAVMRKLRVLVGPGEGQAAAR</sequence>
<dbReference type="InterPro" id="IPR011006">
    <property type="entry name" value="CheY-like_superfamily"/>
</dbReference>
<dbReference type="RefSeq" id="WP_184025547.1">
    <property type="nucleotide sequence ID" value="NZ_JACIJJ010000001.1"/>
</dbReference>
<feature type="modified residue" description="4-aspartylphosphate" evidence="1">
    <location>
        <position position="69"/>
    </location>
</feature>
<name>A0A7W9ANV0_9SPHN</name>
<dbReference type="EMBL" id="JACIJJ010000001">
    <property type="protein sequence ID" value="MBB5697865.1"/>
    <property type="molecule type" value="Genomic_DNA"/>
</dbReference>
<dbReference type="AlphaFoldDB" id="A0A7W9ANV0"/>
<reference evidence="3 4" key="1">
    <citation type="submission" date="2020-08" db="EMBL/GenBank/DDBJ databases">
        <title>Genomic Encyclopedia of Type Strains, Phase IV (KMG-IV): sequencing the most valuable type-strain genomes for metagenomic binning, comparative biology and taxonomic classification.</title>
        <authorList>
            <person name="Goeker M."/>
        </authorList>
    </citation>
    <scope>NUCLEOTIDE SEQUENCE [LARGE SCALE GENOMIC DNA]</scope>
    <source>
        <strain evidence="3 4">DSM 27244</strain>
    </source>
</reference>
<protein>
    <submittedName>
        <fullName evidence="3">ActR/RegA family two-component response regulator</fullName>
    </submittedName>
</protein>
<proteinExistence type="predicted"/>
<feature type="domain" description="Response regulatory" evidence="2">
    <location>
        <begin position="19"/>
        <end position="129"/>
    </location>
</feature>
<evidence type="ECO:0000259" key="2">
    <source>
        <dbReference type="PROSITE" id="PS50110"/>
    </source>
</evidence>
<dbReference type="InterPro" id="IPR001789">
    <property type="entry name" value="Sig_transdc_resp-reg_receiver"/>
</dbReference>
<dbReference type="GO" id="GO:0000160">
    <property type="term" value="P:phosphorelay signal transduction system"/>
    <property type="evidence" value="ECO:0007669"/>
    <property type="project" value="InterPro"/>
</dbReference>
<organism evidence="3 4">
    <name type="scientific">Sphingomonas yantingensis</name>
    <dbReference type="NCBI Taxonomy" id="1241761"/>
    <lineage>
        <taxon>Bacteria</taxon>
        <taxon>Pseudomonadati</taxon>
        <taxon>Pseudomonadota</taxon>
        <taxon>Alphaproteobacteria</taxon>
        <taxon>Sphingomonadales</taxon>
        <taxon>Sphingomonadaceae</taxon>
        <taxon>Sphingomonas</taxon>
    </lineage>
</organism>
<dbReference type="SUPFAM" id="SSF52172">
    <property type="entry name" value="CheY-like"/>
    <property type="match status" value="1"/>
</dbReference>
<gene>
    <name evidence="3" type="ORF">FHR19_001190</name>
</gene>
<evidence type="ECO:0000313" key="4">
    <source>
        <dbReference type="Proteomes" id="UP000557739"/>
    </source>
</evidence>
<accession>A0A7W9ANV0</accession>